<feature type="signal peptide" evidence="1">
    <location>
        <begin position="1"/>
        <end position="19"/>
    </location>
</feature>
<evidence type="ECO:0000313" key="2">
    <source>
        <dbReference type="EMBL" id="MDE1655628.1"/>
    </source>
</evidence>
<keyword evidence="1" id="KW-0732">Signal</keyword>
<protein>
    <recommendedName>
        <fullName evidence="4">Lipoprotein</fullName>
    </recommendedName>
</protein>
<organism evidence="2 3">
    <name type="scientific">Actinotignum sanguinis</name>
    <dbReference type="NCBI Taxonomy" id="1445614"/>
    <lineage>
        <taxon>Bacteria</taxon>
        <taxon>Bacillati</taxon>
        <taxon>Actinomycetota</taxon>
        <taxon>Actinomycetes</taxon>
        <taxon>Actinomycetales</taxon>
        <taxon>Actinomycetaceae</taxon>
        <taxon>Actinotignum</taxon>
    </lineage>
</organism>
<gene>
    <name evidence="2" type="ORF">PWJ81_00885</name>
</gene>
<dbReference type="RefSeq" id="WP_274733071.1">
    <property type="nucleotide sequence ID" value="NZ_CAMXYX010000014.1"/>
</dbReference>
<sequence>MRKIFAGLAALCTAITLTACSNGSGKDAAPSRDEIVAGLNQGFSSAIKETGTSAPAGLQEAMLSNFVECIADGAIEQGVSAEGLKIIATGDADKFNDVPKQDDELLQKITEGCVTKLVGQPQG</sequence>
<evidence type="ECO:0008006" key="4">
    <source>
        <dbReference type="Google" id="ProtNLM"/>
    </source>
</evidence>
<dbReference type="GeneID" id="83607953"/>
<comment type="caution">
    <text evidence="2">The sequence shown here is derived from an EMBL/GenBank/DDBJ whole genome shotgun (WGS) entry which is preliminary data.</text>
</comment>
<evidence type="ECO:0000313" key="3">
    <source>
        <dbReference type="Proteomes" id="UP001219297"/>
    </source>
</evidence>
<dbReference type="PROSITE" id="PS51257">
    <property type="entry name" value="PROKAR_LIPOPROTEIN"/>
    <property type="match status" value="1"/>
</dbReference>
<dbReference type="EMBL" id="JARBHI010000001">
    <property type="protein sequence ID" value="MDE1655628.1"/>
    <property type="molecule type" value="Genomic_DNA"/>
</dbReference>
<keyword evidence="3" id="KW-1185">Reference proteome</keyword>
<evidence type="ECO:0000256" key="1">
    <source>
        <dbReference type="SAM" id="SignalP"/>
    </source>
</evidence>
<dbReference type="Proteomes" id="UP001219297">
    <property type="component" value="Unassembled WGS sequence"/>
</dbReference>
<name>A0ABT5V3S0_9ACTO</name>
<proteinExistence type="predicted"/>
<accession>A0ABT5V3S0</accession>
<feature type="chain" id="PRO_5045132771" description="Lipoprotein" evidence="1">
    <location>
        <begin position="20"/>
        <end position="123"/>
    </location>
</feature>
<reference evidence="2 3" key="1">
    <citation type="submission" date="2023-02" db="EMBL/GenBank/DDBJ databases">
        <title>Defining the Infant Male Urobiome and Moving Towards Mechanisms in Urobiome Research.</title>
        <authorList>
            <person name="Reasoner S."/>
            <person name="Flores V."/>
            <person name="Van Horn G."/>
            <person name="Morales G."/>
            <person name="Peard L."/>
            <person name="Abelson B."/>
            <person name="Manuel C."/>
            <person name="Lee J."/>
            <person name="Baker B."/>
            <person name="Williams T."/>
            <person name="Schmitz J."/>
            <person name="Clayton D."/>
            <person name="Hadjifrangiskou M."/>
        </authorList>
    </citation>
    <scope>NUCLEOTIDE SEQUENCE [LARGE SCALE GENOMIC DNA]</scope>
    <source>
        <strain evidence="2 3">AS1053</strain>
    </source>
</reference>